<proteinExistence type="predicted"/>
<evidence type="ECO:0000256" key="1">
    <source>
        <dbReference type="SAM" id="MobiDB-lite"/>
    </source>
</evidence>
<organism evidence="2 3">
    <name type="scientific">Tothia fuscella</name>
    <dbReference type="NCBI Taxonomy" id="1048955"/>
    <lineage>
        <taxon>Eukaryota</taxon>
        <taxon>Fungi</taxon>
        <taxon>Dikarya</taxon>
        <taxon>Ascomycota</taxon>
        <taxon>Pezizomycotina</taxon>
        <taxon>Dothideomycetes</taxon>
        <taxon>Pleosporomycetidae</taxon>
        <taxon>Venturiales</taxon>
        <taxon>Cylindrosympodiaceae</taxon>
        <taxon>Tothia</taxon>
    </lineage>
</organism>
<dbReference type="EMBL" id="MU007066">
    <property type="protein sequence ID" value="KAF2426234.1"/>
    <property type="molecule type" value="Genomic_DNA"/>
</dbReference>
<dbReference type="Proteomes" id="UP000800235">
    <property type="component" value="Unassembled WGS sequence"/>
</dbReference>
<dbReference type="PANTHER" id="PTHR42085:SF2">
    <property type="entry name" value="F-BOX DOMAIN-CONTAINING PROTEIN"/>
    <property type="match status" value="1"/>
</dbReference>
<evidence type="ECO:0000313" key="3">
    <source>
        <dbReference type="Proteomes" id="UP000800235"/>
    </source>
</evidence>
<dbReference type="AlphaFoldDB" id="A0A9P4TVW8"/>
<dbReference type="PANTHER" id="PTHR42085">
    <property type="entry name" value="F-BOX DOMAIN-CONTAINING PROTEIN"/>
    <property type="match status" value="1"/>
</dbReference>
<keyword evidence="3" id="KW-1185">Reference proteome</keyword>
<protein>
    <submittedName>
        <fullName evidence="2">Uncharacterized protein</fullName>
    </submittedName>
</protein>
<sequence>MVSSKSTRKTLHGKLKESMDNFLASHSSSNAVQSTGTATTAIKYEIDQKDDSEFVREGVFPFFELAFELRMEVYKYLLTSPYSLRKHSKDYMQPTGSSSIYFGYGAPASQGHINFHSVTRFKGLNLRHVNKQMAEEAGAIFFESNTFIIKSNEDFPHSPLAKKAIRCIELVKPGRFYEEKLPDPRAITPSASPKNKSSKDKPSVVLKTNLASLKSLRYISIKSDTTLLGVDHELNSWLATSLKVLDFEDGGIKFVSGTFYDTFRVYGSKKGIPDEVKGVFIEKLQVQCSDIAMSGKDRFPAKEFVIEGVRVSIEFTFEGITTARIL</sequence>
<dbReference type="OrthoDB" id="5229512at2759"/>
<gene>
    <name evidence="2" type="ORF">EJ08DRAFT_681415</name>
</gene>
<accession>A0A9P4TVW8</accession>
<evidence type="ECO:0000313" key="2">
    <source>
        <dbReference type="EMBL" id="KAF2426234.1"/>
    </source>
</evidence>
<comment type="caution">
    <text evidence="2">The sequence shown here is derived from an EMBL/GenBank/DDBJ whole genome shotgun (WGS) entry which is preliminary data.</text>
</comment>
<name>A0A9P4TVW8_9PEZI</name>
<dbReference type="InterPro" id="IPR038883">
    <property type="entry name" value="AN11006-like"/>
</dbReference>
<feature type="region of interest" description="Disordered" evidence="1">
    <location>
        <begin position="181"/>
        <end position="202"/>
    </location>
</feature>
<reference evidence="2" key="1">
    <citation type="journal article" date="2020" name="Stud. Mycol.">
        <title>101 Dothideomycetes genomes: a test case for predicting lifestyles and emergence of pathogens.</title>
        <authorList>
            <person name="Haridas S."/>
            <person name="Albert R."/>
            <person name="Binder M."/>
            <person name="Bloem J."/>
            <person name="Labutti K."/>
            <person name="Salamov A."/>
            <person name="Andreopoulos B."/>
            <person name="Baker S."/>
            <person name="Barry K."/>
            <person name="Bills G."/>
            <person name="Bluhm B."/>
            <person name="Cannon C."/>
            <person name="Castanera R."/>
            <person name="Culley D."/>
            <person name="Daum C."/>
            <person name="Ezra D."/>
            <person name="Gonzalez J."/>
            <person name="Henrissat B."/>
            <person name="Kuo A."/>
            <person name="Liang C."/>
            <person name="Lipzen A."/>
            <person name="Lutzoni F."/>
            <person name="Magnuson J."/>
            <person name="Mondo S."/>
            <person name="Nolan M."/>
            <person name="Ohm R."/>
            <person name="Pangilinan J."/>
            <person name="Park H.-J."/>
            <person name="Ramirez L."/>
            <person name="Alfaro M."/>
            <person name="Sun H."/>
            <person name="Tritt A."/>
            <person name="Yoshinaga Y."/>
            <person name="Zwiers L.-H."/>
            <person name="Turgeon B."/>
            <person name="Goodwin S."/>
            <person name="Spatafora J."/>
            <person name="Crous P."/>
            <person name="Grigoriev I."/>
        </authorList>
    </citation>
    <scope>NUCLEOTIDE SEQUENCE</scope>
    <source>
        <strain evidence="2">CBS 130266</strain>
    </source>
</reference>